<evidence type="ECO:0000256" key="2">
    <source>
        <dbReference type="ARBA" id="ARBA00023125"/>
    </source>
</evidence>
<dbReference type="InterPro" id="IPR002577">
    <property type="entry name" value="HTH_HxlR"/>
</dbReference>
<evidence type="ECO:0000256" key="3">
    <source>
        <dbReference type="ARBA" id="ARBA00023163"/>
    </source>
</evidence>
<dbReference type="Pfam" id="PF01638">
    <property type="entry name" value="HxlR"/>
    <property type="match status" value="1"/>
</dbReference>
<evidence type="ECO:0000256" key="1">
    <source>
        <dbReference type="ARBA" id="ARBA00023015"/>
    </source>
</evidence>
<evidence type="ECO:0000313" key="5">
    <source>
        <dbReference type="EMBL" id="OGY94503.1"/>
    </source>
</evidence>
<dbReference type="Gene3D" id="1.10.10.10">
    <property type="entry name" value="Winged helix-like DNA-binding domain superfamily/Winged helix DNA-binding domain"/>
    <property type="match status" value="1"/>
</dbReference>
<name>A0A1G2BZA3_9BACT</name>
<feature type="domain" description="HTH hxlR-type" evidence="4">
    <location>
        <begin position="7"/>
        <end position="99"/>
    </location>
</feature>
<proteinExistence type="predicted"/>
<keyword evidence="2" id="KW-0238">DNA-binding</keyword>
<dbReference type="PROSITE" id="PS51118">
    <property type="entry name" value="HTH_HXLR"/>
    <property type="match status" value="1"/>
</dbReference>
<comment type="caution">
    <text evidence="5">The sequence shown here is derived from an EMBL/GenBank/DDBJ whole genome shotgun (WGS) entry which is preliminary data.</text>
</comment>
<protein>
    <recommendedName>
        <fullName evidence="4">HTH hxlR-type domain-containing protein</fullName>
    </recommendedName>
</protein>
<keyword evidence="3" id="KW-0804">Transcription</keyword>
<reference evidence="5 6" key="1">
    <citation type="journal article" date="2016" name="Nat. Commun.">
        <title>Thousands of microbial genomes shed light on interconnected biogeochemical processes in an aquifer system.</title>
        <authorList>
            <person name="Anantharaman K."/>
            <person name="Brown C.T."/>
            <person name="Hug L.A."/>
            <person name="Sharon I."/>
            <person name="Castelle C.J."/>
            <person name="Probst A.J."/>
            <person name="Thomas B.C."/>
            <person name="Singh A."/>
            <person name="Wilkins M.J."/>
            <person name="Karaoz U."/>
            <person name="Brodie E.L."/>
            <person name="Williams K.H."/>
            <person name="Hubbard S.S."/>
            <person name="Banfield J.F."/>
        </authorList>
    </citation>
    <scope>NUCLEOTIDE SEQUENCE [LARGE SCALE GENOMIC DNA]</scope>
</reference>
<sequence>MLKNTKCPVRKVLKIIGGKWSMLIVYYLAKPQRYSGLKVSIPDISEKMLIQNLKNLEKFKIVKRKNYNQIPPKVVYSLTALGKSFLKLMPALISLGKKL</sequence>
<dbReference type="GO" id="GO:0003677">
    <property type="term" value="F:DNA binding"/>
    <property type="evidence" value="ECO:0007669"/>
    <property type="project" value="UniProtKB-KW"/>
</dbReference>
<evidence type="ECO:0000313" key="6">
    <source>
        <dbReference type="Proteomes" id="UP000177626"/>
    </source>
</evidence>
<dbReference type="AlphaFoldDB" id="A0A1G2BZA3"/>
<dbReference type="Proteomes" id="UP000177626">
    <property type="component" value="Unassembled WGS sequence"/>
</dbReference>
<dbReference type="EMBL" id="MHKQ01000007">
    <property type="protein sequence ID" value="OGY94503.1"/>
    <property type="molecule type" value="Genomic_DNA"/>
</dbReference>
<dbReference type="SUPFAM" id="SSF46785">
    <property type="entry name" value="Winged helix' DNA-binding domain"/>
    <property type="match status" value="1"/>
</dbReference>
<dbReference type="InterPro" id="IPR036388">
    <property type="entry name" value="WH-like_DNA-bd_sf"/>
</dbReference>
<organism evidence="5 6">
    <name type="scientific">Candidatus Komeilibacteria bacterium RIFOXYC1_FULL_37_11</name>
    <dbReference type="NCBI Taxonomy" id="1798555"/>
    <lineage>
        <taxon>Bacteria</taxon>
        <taxon>Candidatus Komeiliibacteriota</taxon>
    </lineage>
</organism>
<dbReference type="InterPro" id="IPR036390">
    <property type="entry name" value="WH_DNA-bd_sf"/>
</dbReference>
<gene>
    <name evidence="5" type="ORF">A2406_04325</name>
</gene>
<evidence type="ECO:0000259" key="4">
    <source>
        <dbReference type="PROSITE" id="PS51118"/>
    </source>
</evidence>
<keyword evidence="1" id="KW-0805">Transcription regulation</keyword>
<dbReference type="PANTHER" id="PTHR33204:SF29">
    <property type="entry name" value="TRANSCRIPTIONAL REGULATOR"/>
    <property type="match status" value="1"/>
</dbReference>
<dbReference type="PANTHER" id="PTHR33204">
    <property type="entry name" value="TRANSCRIPTIONAL REGULATOR, MARR FAMILY"/>
    <property type="match status" value="1"/>
</dbReference>
<accession>A0A1G2BZA3</accession>